<organism evidence="3 4">
    <name type="scientific">Streptomyces spinoverrucosus</name>
    <dbReference type="NCBI Taxonomy" id="284043"/>
    <lineage>
        <taxon>Bacteria</taxon>
        <taxon>Bacillati</taxon>
        <taxon>Actinomycetota</taxon>
        <taxon>Actinomycetes</taxon>
        <taxon>Kitasatosporales</taxon>
        <taxon>Streptomycetaceae</taxon>
        <taxon>Streptomyces</taxon>
    </lineage>
</organism>
<dbReference type="InterPro" id="IPR036163">
    <property type="entry name" value="HMA_dom_sf"/>
</dbReference>
<sequence>MRLFNRKKDTDVGEQVVLIVEGMHCSSCGQLIDDELEDIPGVRFAATDVKTGRTTVRLEEGAHVDTAALVAAVQQAGDYTARPAPRGPTVTCGGSRQRRG</sequence>
<dbReference type="RefSeq" id="WP_229864922.1">
    <property type="nucleotide sequence ID" value="NZ_BJND01000028.1"/>
</dbReference>
<dbReference type="CDD" id="cd00371">
    <property type="entry name" value="HMA"/>
    <property type="match status" value="1"/>
</dbReference>
<name>A0A4Y3VK45_9ACTN</name>
<evidence type="ECO:0000256" key="1">
    <source>
        <dbReference type="SAM" id="MobiDB-lite"/>
    </source>
</evidence>
<protein>
    <recommendedName>
        <fullName evidence="2">HMA domain-containing protein</fullName>
    </recommendedName>
</protein>
<evidence type="ECO:0000313" key="3">
    <source>
        <dbReference type="EMBL" id="GEC06508.1"/>
    </source>
</evidence>
<evidence type="ECO:0000259" key="2">
    <source>
        <dbReference type="PROSITE" id="PS50846"/>
    </source>
</evidence>
<gene>
    <name evidence="3" type="ORF">SSP24_41630</name>
</gene>
<keyword evidence="4" id="KW-1185">Reference proteome</keyword>
<comment type="caution">
    <text evidence="3">The sequence shown here is derived from an EMBL/GenBank/DDBJ whole genome shotgun (WGS) entry which is preliminary data.</text>
</comment>
<dbReference type="EMBL" id="BJND01000028">
    <property type="protein sequence ID" value="GEC06508.1"/>
    <property type="molecule type" value="Genomic_DNA"/>
</dbReference>
<dbReference type="Pfam" id="PF00403">
    <property type="entry name" value="HMA"/>
    <property type="match status" value="1"/>
</dbReference>
<dbReference type="GO" id="GO:0046872">
    <property type="term" value="F:metal ion binding"/>
    <property type="evidence" value="ECO:0007669"/>
    <property type="project" value="InterPro"/>
</dbReference>
<evidence type="ECO:0000313" key="4">
    <source>
        <dbReference type="Proteomes" id="UP000317881"/>
    </source>
</evidence>
<dbReference type="Gene3D" id="3.30.70.100">
    <property type="match status" value="1"/>
</dbReference>
<dbReference type="SUPFAM" id="SSF55008">
    <property type="entry name" value="HMA, heavy metal-associated domain"/>
    <property type="match status" value="1"/>
</dbReference>
<feature type="domain" description="HMA" evidence="2">
    <location>
        <begin position="14"/>
        <end position="81"/>
    </location>
</feature>
<reference evidence="3 4" key="1">
    <citation type="submission" date="2019-06" db="EMBL/GenBank/DDBJ databases">
        <title>Whole genome shotgun sequence of Streptomyces spinoverrucosus NBRC 14228.</title>
        <authorList>
            <person name="Hosoyama A."/>
            <person name="Uohara A."/>
            <person name="Ohji S."/>
            <person name="Ichikawa N."/>
        </authorList>
    </citation>
    <scope>NUCLEOTIDE SEQUENCE [LARGE SCALE GENOMIC DNA]</scope>
    <source>
        <strain evidence="3 4">NBRC 14228</strain>
    </source>
</reference>
<dbReference type="Proteomes" id="UP000317881">
    <property type="component" value="Unassembled WGS sequence"/>
</dbReference>
<dbReference type="PROSITE" id="PS50846">
    <property type="entry name" value="HMA_2"/>
    <property type="match status" value="1"/>
</dbReference>
<proteinExistence type="predicted"/>
<accession>A0A4Y3VK45</accession>
<feature type="region of interest" description="Disordered" evidence="1">
    <location>
        <begin position="79"/>
        <end position="100"/>
    </location>
</feature>
<dbReference type="InterPro" id="IPR006121">
    <property type="entry name" value="HMA_dom"/>
</dbReference>
<dbReference type="AlphaFoldDB" id="A0A4Y3VK45"/>